<gene>
    <name evidence="2" type="ORF">ACFPKY_18120</name>
</gene>
<reference evidence="3" key="1">
    <citation type="journal article" date="2019" name="Int. J. Syst. Evol. Microbiol.">
        <title>The Global Catalogue of Microorganisms (GCM) 10K type strain sequencing project: providing services to taxonomists for standard genome sequencing and annotation.</title>
        <authorList>
            <consortium name="The Broad Institute Genomics Platform"/>
            <consortium name="The Broad Institute Genome Sequencing Center for Infectious Disease"/>
            <person name="Wu L."/>
            <person name="Ma J."/>
        </authorList>
    </citation>
    <scope>NUCLEOTIDE SEQUENCE [LARGE SCALE GENOMIC DNA]</scope>
    <source>
        <strain evidence="3">KACC 13778</strain>
    </source>
</reference>
<sequence length="264" mass="28208">MRSLRWIATWVIAATLLTGCWDNDEPPPVTPSASPGSQDSSLDSSPRQLTVQEARDALLTAENLGEGYEDAPDEDGTGESPPLGCLEAISDFDKDVQGVDAKAQFAFMPQTTAGVPDVINGVLSFGTLEQATSFMRRFASTFASCQKVDKRAENGIAVDLSVNLDERVADGNVDEQANLYAEGSFRFRDQGLQFSIAMSVARVKNSIIAVLTTDLDSLAAVAPLTKEYLRLGVDRLRAVMAGEDPPNDTSSVSPEPHTAPPADV</sequence>
<organism evidence="2 3">
    <name type="scientific">Nocardioides caricicola</name>
    <dbReference type="NCBI Taxonomy" id="634770"/>
    <lineage>
        <taxon>Bacteria</taxon>
        <taxon>Bacillati</taxon>
        <taxon>Actinomycetota</taxon>
        <taxon>Actinomycetes</taxon>
        <taxon>Propionibacteriales</taxon>
        <taxon>Nocardioidaceae</taxon>
        <taxon>Nocardioides</taxon>
    </lineage>
</organism>
<proteinExistence type="predicted"/>
<name>A0ABW0N5C2_9ACTN</name>
<evidence type="ECO:0008006" key="4">
    <source>
        <dbReference type="Google" id="ProtNLM"/>
    </source>
</evidence>
<comment type="caution">
    <text evidence="2">The sequence shown here is derived from an EMBL/GenBank/DDBJ whole genome shotgun (WGS) entry which is preliminary data.</text>
</comment>
<evidence type="ECO:0000313" key="3">
    <source>
        <dbReference type="Proteomes" id="UP001595956"/>
    </source>
</evidence>
<evidence type="ECO:0000256" key="1">
    <source>
        <dbReference type="SAM" id="MobiDB-lite"/>
    </source>
</evidence>
<feature type="compositionally biased region" description="Low complexity" evidence="1">
    <location>
        <begin position="31"/>
        <end position="46"/>
    </location>
</feature>
<dbReference type="EMBL" id="JBHSMD010000006">
    <property type="protein sequence ID" value="MFC5495033.1"/>
    <property type="molecule type" value="Genomic_DNA"/>
</dbReference>
<protein>
    <recommendedName>
        <fullName evidence="4">Sensor domain-containing protein</fullName>
    </recommendedName>
</protein>
<accession>A0ABW0N5C2</accession>
<evidence type="ECO:0000313" key="2">
    <source>
        <dbReference type="EMBL" id="MFC5495033.1"/>
    </source>
</evidence>
<feature type="region of interest" description="Disordered" evidence="1">
    <location>
        <begin position="21"/>
        <end position="48"/>
    </location>
</feature>
<keyword evidence="3" id="KW-1185">Reference proteome</keyword>
<dbReference type="PROSITE" id="PS51257">
    <property type="entry name" value="PROKAR_LIPOPROTEIN"/>
    <property type="match status" value="1"/>
</dbReference>
<dbReference type="Proteomes" id="UP001595956">
    <property type="component" value="Unassembled WGS sequence"/>
</dbReference>
<dbReference type="RefSeq" id="WP_345174025.1">
    <property type="nucleotide sequence ID" value="NZ_BAABFQ010000005.1"/>
</dbReference>
<feature type="region of interest" description="Disordered" evidence="1">
    <location>
        <begin position="241"/>
        <end position="264"/>
    </location>
</feature>